<sequence>MDARADDSHVLRTSLELDILNGITCVTDVGENTAEVDRLCGHLCKGDYGQVLKTAAARNILGTDRDVPARQPYPDFLSRQVQEYLSNTGDDTACDTPLDRELCVLQTGIACLQMFVQSNWTGPPVGGNQTDILPQAYRQEQKDLLETVGQALTCDGESVYPLCSNLLYFLAARTLLMDNYHHLTHCQTASWWGLRCVWVHQQLMEESRLPSLQKLALKYIQDVTEKLSWSTVTAKEEVLFSDSCRWLQVLYQLEAGYTCLHYYQYKAAQEHFSTAAKLARLQVELTGAMGKRTRFQRGDKPQLVLQVCREGDFQLEQPEKGDAPTPKDVALDDDTLLNQMKLTDPDQVEAADLSSVEQALVLGLCINRKINNPKDKLTEEEVLAYVYYLLGQPRDWSVQTAALLLRSRGEKESSRKVERSMMQLQSLVDQYKSSTPSAHVRLSQLYSVALPPRWIMERELAQVLISLGAVSSALDVFLRLHMWEDAITCYQQLGRYQKAEQLIRDQLAVQETPTLLCLLGDVTGEKQHYEKAWELSNHRSARAQRSLGWVNFKEEKFSEAITCFEKSVEINGLQNSVWFALGCAGMSAQRYDVSARGFSRCVIIDYDNFEAWNNLATSYIRMNQKQKAFRALQESLRCNFEHWKIWENYLVVCTDIGEFEELVAAYHRMLDLKDKHADVPVLEVLVDAVSQDLQDNSGRPASRLRGKAVELFGRLTSKVTSNAQIWRLYARLHGDGHSEDAQENEKALQCLQKAHRCSTQTSGWDREPASAGEVMDQALLLAQAAMAVSKRKTNSTEAIQTLSAAKMALRQVGTKVRQGHTDAMTGQVQEDLAGRLADVDQTLATIQDLIDSLRS</sequence>
<reference evidence="6" key="1">
    <citation type="journal article" date="2020" name="Nat. Ecol. Evol.">
        <title>Deeply conserved synteny resolves early events in vertebrate evolution.</title>
        <authorList>
            <person name="Simakov O."/>
            <person name="Marletaz F."/>
            <person name="Yue J.X."/>
            <person name="O'Connell B."/>
            <person name="Jenkins J."/>
            <person name="Brandt A."/>
            <person name="Calef R."/>
            <person name="Tung C.H."/>
            <person name="Huang T.K."/>
            <person name="Schmutz J."/>
            <person name="Satoh N."/>
            <person name="Yu J.K."/>
            <person name="Putnam N.H."/>
            <person name="Green R.E."/>
            <person name="Rokhsar D.S."/>
        </authorList>
    </citation>
    <scope>NUCLEOTIDE SEQUENCE [LARGE SCALE GENOMIC DNA]</scope>
    <source>
        <strain evidence="6">S238N-H82</strain>
    </source>
</reference>
<keyword evidence="1" id="KW-0677">Repeat</keyword>
<dbReference type="InterPro" id="IPR044244">
    <property type="entry name" value="TTC27/Emw1"/>
</dbReference>
<evidence type="ECO:0000256" key="4">
    <source>
        <dbReference type="ARBA" id="ARBA00024124"/>
    </source>
</evidence>
<dbReference type="PANTHER" id="PTHR16193:SF0">
    <property type="entry name" value="TETRATRICOPEPTIDE REPEAT PROTEIN 27"/>
    <property type="match status" value="1"/>
</dbReference>
<dbReference type="KEGG" id="bfo:118415089"/>
<dbReference type="GeneID" id="118415089"/>
<dbReference type="SMART" id="SM00028">
    <property type="entry name" value="TPR"/>
    <property type="match status" value="3"/>
</dbReference>
<dbReference type="InterPro" id="IPR011990">
    <property type="entry name" value="TPR-like_helical_dom_sf"/>
</dbReference>
<dbReference type="InterPro" id="IPR019734">
    <property type="entry name" value="TPR_rpt"/>
</dbReference>
<evidence type="ECO:0000256" key="1">
    <source>
        <dbReference type="ARBA" id="ARBA00022737"/>
    </source>
</evidence>
<dbReference type="SUPFAM" id="SSF48452">
    <property type="entry name" value="TPR-like"/>
    <property type="match status" value="2"/>
</dbReference>
<evidence type="ECO:0000256" key="5">
    <source>
        <dbReference type="PROSITE-ProRule" id="PRU00339"/>
    </source>
</evidence>
<evidence type="ECO:0000313" key="7">
    <source>
        <dbReference type="RefSeq" id="XP_035675352.1"/>
    </source>
</evidence>
<dbReference type="Proteomes" id="UP000001554">
    <property type="component" value="Chromosome 1"/>
</dbReference>
<keyword evidence="6" id="KW-1185">Reference proteome</keyword>
<dbReference type="Gene3D" id="1.25.40.10">
    <property type="entry name" value="Tetratricopeptide repeat domain"/>
    <property type="match status" value="1"/>
</dbReference>
<dbReference type="RefSeq" id="XP_035675352.1">
    <property type="nucleotide sequence ID" value="XM_035819459.1"/>
</dbReference>
<reference evidence="7" key="2">
    <citation type="submission" date="2025-08" db="UniProtKB">
        <authorList>
            <consortium name="RefSeq"/>
        </authorList>
    </citation>
    <scope>IDENTIFICATION</scope>
    <source>
        <strain evidence="7">S238N-H82</strain>
        <tissue evidence="7">Testes</tissue>
    </source>
</reference>
<evidence type="ECO:0000313" key="6">
    <source>
        <dbReference type="Proteomes" id="UP000001554"/>
    </source>
</evidence>
<protein>
    <recommendedName>
        <fullName evidence="4">Tetratricopeptide repeat protein 27</fullName>
    </recommendedName>
</protein>
<keyword evidence="2 5" id="KW-0802">TPR repeat</keyword>
<evidence type="ECO:0000256" key="2">
    <source>
        <dbReference type="ARBA" id="ARBA00022803"/>
    </source>
</evidence>
<comment type="similarity">
    <text evidence="3">Belongs to the TTC27 family.</text>
</comment>
<gene>
    <name evidence="7" type="primary">LOC118415089</name>
</gene>
<accession>A0A9J7L3D9</accession>
<dbReference type="AlphaFoldDB" id="A0A9J7L3D9"/>
<proteinExistence type="inferred from homology"/>
<organism evidence="6 7">
    <name type="scientific">Branchiostoma floridae</name>
    <name type="common">Florida lancelet</name>
    <name type="synonym">Amphioxus</name>
    <dbReference type="NCBI Taxonomy" id="7739"/>
    <lineage>
        <taxon>Eukaryota</taxon>
        <taxon>Metazoa</taxon>
        <taxon>Chordata</taxon>
        <taxon>Cephalochordata</taxon>
        <taxon>Leptocardii</taxon>
        <taxon>Amphioxiformes</taxon>
        <taxon>Branchiostomatidae</taxon>
        <taxon>Branchiostoma</taxon>
    </lineage>
</organism>
<dbReference type="OMA" id="NNRYARA"/>
<feature type="repeat" description="TPR" evidence="5">
    <location>
        <begin position="541"/>
        <end position="574"/>
    </location>
</feature>
<dbReference type="PROSITE" id="PS50005">
    <property type="entry name" value="TPR"/>
    <property type="match status" value="1"/>
</dbReference>
<name>A0A9J7L3D9_BRAFL</name>
<evidence type="ECO:0000256" key="3">
    <source>
        <dbReference type="ARBA" id="ARBA00024020"/>
    </source>
</evidence>
<dbReference type="OrthoDB" id="1936594at2759"/>
<dbReference type="PANTHER" id="PTHR16193">
    <property type="entry name" value="TETRATRICOPEPTIDE REPEAT PROTEIN 27"/>
    <property type="match status" value="1"/>
</dbReference>